<dbReference type="KEGG" id="cdc:CD196_2713"/>
<accession>A0A0H3N5C8</accession>
<keyword evidence="8 11" id="KW-1133">Transmembrane helix</keyword>
<evidence type="ECO:0000256" key="1">
    <source>
        <dbReference type="ARBA" id="ARBA00000085"/>
    </source>
</evidence>
<dbReference type="GO" id="GO:0005886">
    <property type="term" value="C:plasma membrane"/>
    <property type="evidence" value="ECO:0007669"/>
    <property type="project" value="UniProtKB-SubCell"/>
</dbReference>
<keyword evidence="7 13" id="KW-0418">Kinase</keyword>
<dbReference type="GO" id="GO:0016036">
    <property type="term" value="P:cellular response to phosphate starvation"/>
    <property type="evidence" value="ECO:0007669"/>
    <property type="project" value="TreeGrafter"/>
</dbReference>
<evidence type="ECO:0000256" key="11">
    <source>
        <dbReference type="SAM" id="Phobius"/>
    </source>
</evidence>
<evidence type="ECO:0000259" key="12">
    <source>
        <dbReference type="PROSITE" id="PS50109"/>
    </source>
</evidence>
<dbReference type="Proteomes" id="UP000002068">
    <property type="component" value="Chromosome"/>
</dbReference>
<feature type="domain" description="Histidine kinase" evidence="12">
    <location>
        <begin position="126"/>
        <end position="331"/>
    </location>
</feature>
<name>A0A0H3N5C8_CLODC</name>
<evidence type="ECO:0000256" key="5">
    <source>
        <dbReference type="ARBA" id="ARBA00022679"/>
    </source>
</evidence>
<dbReference type="SUPFAM" id="SSF55874">
    <property type="entry name" value="ATPase domain of HSP90 chaperone/DNA topoisomerase II/histidine kinase"/>
    <property type="match status" value="1"/>
</dbReference>
<evidence type="ECO:0000256" key="10">
    <source>
        <dbReference type="ARBA" id="ARBA00023136"/>
    </source>
</evidence>
<dbReference type="InterPro" id="IPR005467">
    <property type="entry name" value="His_kinase_dom"/>
</dbReference>
<evidence type="ECO:0000256" key="4">
    <source>
        <dbReference type="ARBA" id="ARBA00022475"/>
    </source>
</evidence>
<protein>
    <recommendedName>
        <fullName evidence="3">histidine kinase</fullName>
        <ecNumber evidence="3">2.7.13.3</ecNumber>
    </recommendedName>
</protein>
<evidence type="ECO:0000256" key="8">
    <source>
        <dbReference type="ARBA" id="ARBA00022989"/>
    </source>
</evidence>
<dbReference type="InterPro" id="IPR036890">
    <property type="entry name" value="HATPase_C_sf"/>
</dbReference>
<organism evidence="13 14">
    <name type="scientific">Clostridioides difficile (strain CD196)</name>
    <name type="common">Peptoclostridium difficile</name>
    <dbReference type="NCBI Taxonomy" id="645462"/>
    <lineage>
        <taxon>Bacteria</taxon>
        <taxon>Bacillati</taxon>
        <taxon>Bacillota</taxon>
        <taxon>Clostridia</taxon>
        <taxon>Peptostreptococcales</taxon>
        <taxon>Peptostreptococcaceae</taxon>
        <taxon>Clostridioides</taxon>
    </lineage>
</organism>
<dbReference type="RefSeq" id="WP_009891174.1">
    <property type="nucleotide sequence ID" value="NC_013315.1"/>
</dbReference>
<dbReference type="PRINTS" id="PR00344">
    <property type="entry name" value="BCTRLSENSOR"/>
</dbReference>
<keyword evidence="10 11" id="KW-0472">Membrane</keyword>
<feature type="transmembrane region" description="Helical" evidence="11">
    <location>
        <begin position="38"/>
        <end position="57"/>
    </location>
</feature>
<dbReference type="PANTHER" id="PTHR45453:SF2">
    <property type="entry name" value="HISTIDINE KINASE"/>
    <property type="match status" value="1"/>
</dbReference>
<dbReference type="InterPro" id="IPR003594">
    <property type="entry name" value="HATPase_dom"/>
</dbReference>
<evidence type="ECO:0000313" key="13">
    <source>
        <dbReference type="EMBL" id="CBA65234.1"/>
    </source>
</evidence>
<comment type="subcellular location">
    <subcellularLocation>
        <location evidence="2">Cell membrane</location>
        <topology evidence="2">Multi-pass membrane protein</topology>
    </subcellularLocation>
</comment>
<dbReference type="AlphaFoldDB" id="A0A0H3N5C8"/>
<reference evidence="13 14" key="1">
    <citation type="journal article" date="2009" name="Genome Biol.">
        <title>Comparative genome and phenotypic analysis of Clostridium difficile 027 strains provides insight into the evolution of a hypervirulent bacterium.</title>
        <authorList>
            <person name="Stabler R.A."/>
            <person name="He M."/>
            <person name="Dawson L."/>
            <person name="Martin M."/>
            <person name="Valiente E."/>
            <person name="Corton C."/>
            <person name="Lawley T.D."/>
            <person name="Sebaihia M."/>
            <person name="Quail M.A."/>
            <person name="Rose G."/>
            <person name="Gerding D.N."/>
            <person name="Gibert M."/>
            <person name="Popoff M.R."/>
            <person name="Parkhill J."/>
            <person name="Dougan G."/>
            <person name="Wren B.W."/>
        </authorList>
    </citation>
    <scope>NUCLEOTIDE SEQUENCE [LARGE SCALE GENOMIC DNA]</scope>
    <source>
        <strain evidence="13 14">CD196</strain>
    </source>
</reference>
<dbReference type="EMBL" id="FN538970">
    <property type="protein sequence ID" value="CBA65234.1"/>
    <property type="molecule type" value="Genomic_DNA"/>
</dbReference>
<dbReference type="InterPro" id="IPR004358">
    <property type="entry name" value="Sig_transdc_His_kin-like_C"/>
</dbReference>
<comment type="catalytic activity">
    <reaction evidence="1">
        <text>ATP + protein L-histidine = ADP + protein N-phospho-L-histidine.</text>
        <dbReference type="EC" id="2.7.13.3"/>
    </reaction>
</comment>
<evidence type="ECO:0000256" key="3">
    <source>
        <dbReference type="ARBA" id="ARBA00012438"/>
    </source>
</evidence>
<proteinExistence type="predicted"/>
<dbReference type="GO" id="GO:0000155">
    <property type="term" value="F:phosphorelay sensor kinase activity"/>
    <property type="evidence" value="ECO:0007669"/>
    <property type="project" value="TreeGrafter"/>
</dbReference>
<dbReference type="PANTHER" id="PTHR45453">
    <property type="entry name" value="PHOSPHATE REGULON SENSOR PROTEIN PHOR"/>
    <property type="match status" value="1"/>
</dbReference>
<keyword evidence="4" id="KW-1003">Cell membrane</keyword>
<dbReference type="SMART" id="SM00387">
    <property type="entry name" value="HATPase_c"/>
    <property type="match status" value="1"/>
</dbReference>
<dbReference type="InterPro" id="IPR050351">
    <property type="entry name" value="BphY/WalK/GraS-like"/>
</dbReference>
<evidence type="ECO:0000256" key="6">
    <source>
        <dbReference type="ARBA" id="ARBA00022692"/>
    </source>
</evidence>
<sequence length="340" mass="39946">MRFCNFLQDKVLVILLNICCAISLVLYLHLIGIGQGELTLLIAAWVAILFCWICFCYQKQKKEIIKLRRIVDELDKKYLFIEMIEKPTSNIEREYYNIIRLSLKSMTDHVSQIHREMYEYRQFIEQWVHEIKHPVTTSELICENYKNEHTRKIRFQMEEIERHIERALYYARLGHVEKDYLISEITLKSIVEEVLAKNKLLLIQNNIHINIQDLEYSVYTDKKWIVFILNQIIINSVQYKSDSAEISFFAIKEDKSVKFTIKDNGIGIKESEIYRIFELGFTGSNGRTTNNSTGIGLYLCYELSKKMGIDIDVSSSLGEYTAITLNFPINTAINMQKQCN</sequence>
<gene>
    <name evidence="13" type="ordered locus">CD196_2713</name>
</gene>
<evidence type="ECO:0000256" key="7">
    <source>
        <dbReference type="ARBA" id="ARBA00022777"/>
    </source>
</evidence>
<dbReference type="GO" id="GO:0004721">
    <property type="term" value="F:phosphoprotein phosphatase activity"/>
    <property type="evidence" value="ECO:0007669"/>
    <property type="project" value="TreeGrafter"/>
</dbReference>
<dbReference type="PROSITE" id="PS50109">
    <property type="entry name" value="HIS_KIN"/>
    <property type="match status" value="1"/>
</dbReference>
<keyword evidence="6 11" id="KW-0812">Transmembrane</keyword>
<dbReference type="Gene3D" id="3.30.565.10">
    <property type="entry name" value="Histidine kinase-like ATPase, C-terminal domain"/>
    <property type="match status" value="1"/>
</dbReference>
<keyword evidence="5" id="KW-0808">Transferase</keyword>
<evidence type="ECO:0000313" key="14">
    <source>
        <dbReference type="Proteomes" id="UP000002068"/>
    </source>
</evidence>
<dbReference type="Pfam" id="PF02518">
    <property type="entry name" value="HATPase_c"/>
    <property type="match status" value="1"/>
</dbReference>
<feature type="transmembrane region" description="Helical" evidence="11">
    <location>
        <begin position="12"/>
        <end position="32"/>
    </location>
</feature>
<dbReference type="HOGENOM" id="CLU_000445_13_1_9"/>
<evidence type="ECO:0000256" key="9">
    <source>
        <dbReference type="ARBA" id="ARBA00023012"/>
    </source>
</evidence>
<dbReference type="EC" id="2.7.13.3" evidence="3"/>
<evidence type="ECO:0000256" key="2">
    <source>
        <dbReference type="ARBA" id="ARBA00004651"/>
    </source>
</evidence>
<keyword evidence="9" id="KW-0902">Two-component regulatory system</keyword>